<accession>A0A926NX12</accession>
<evidence type="ECO:0008006" key="4">
    <source>
        <dbReference type="Google" id="ProtNLM"/>
    </source>
</evidence>
<keyword evidence="1" id="KW-1133">Transmembrane helix</keyword>
<feature type="transmembrane region" description="Helical" evidence="1">
    <location>
        <begin position="42"/>
        <end position="61"/>
    </location>
</feature>
<evidence type="ECO:0000313" key="2">
    <source>
        <dbReference type="EMBL" id="MBD1545655.1"/>
    </source>
</evidence>
<keyword evidence="1" id="KW-0472">Membrane</keyword>
<evidence type="ECO:0000313" key="3">
    <source>
        <dbReference type="Proteomes" id="UP000598467"/>
    </source>
</evidence>
<dbReference type="Proteomes" id="UP000598467">
    <property type="component" value="Unassembled WGS sequence"/>
</dbReference>
<proteinExistence type="predicted"/>
<comment type="caution">
    <text evidence="2">The sequence shown here is derived from an EMBL/GenBank/DDBJ whole genome shotgun (WGS) entry which is preliminary data.</text>
</comment>
<evidence type="ECO:0000256" key="1">
    <source>
        <dbReference type="SAM" id="Phobius"/>
    </source>
</evidence>
<organism evidence="2 3">
    <name type="scientific">Roseibium aggregatum</name>
    <dbReference type="NCBI Taxonomy" id="187304"/>
    <lineage>
        <taxon>Bacteria</taxon>
        <taxon>Pseudomonadati</taxon>
        <taxon>Pseudomonadota</taxon>
        <taxon>Alphaproteobacteria</taxon>
        <taxon>Hyphomicrobiales</taxon>
        <taxon>Stappiaceae</taxon>
        <taxon>Roseibium</taxon>
    </lineage>
</organism>
<protein>
    <recommendedName>
        <fullName evidence="4">Permease</fullName>
    </recommendedName>
</protein>
<feature type="transmembrane region" description="Helical" evidence="1">
    <location>
        <begin position="144"/>
        <end position="163"/>
    </location>
</feature>
<name>A0A926NX12_9HYPH</name>
<dbReference type="RefSeq" id="WP_190290331.1">
    <property type="nucleotide sequence ID" value="NZ_JABFCZ010000005.1"/>
</dbReference>
<dbReference type="AlphaFoldDB" id="A0A926NX12"/>
<reference evidence="2" key="1">
    <citation type="submission" date="2020-05" db="EMBL/GenBank/DDBJ databases">
        <title>Identification of trans-AT polyketide cluster in two marine bacteria, producers of a novel glutaramide-containing polyketide sesbanimide D and analogs.</title>
        <authorList>
            <person name="Kacar D."/>
            <person name="Rodriguez P."/>
            <person name="Canedo L."/>
            <person name="Gonzalez E."/>
            <person name="Galan B."/>
            <person name="De La Calle F."/>
            <person name="Garcia J.L."/>
        </authorList>
    </citation>
    <scope>NUCLEOTIDE SEQUENCE</scope>
    <source>
        <strain evidence="2">PHM038</strain>
    </source>
</reference>
<feature type="transmembrane region" description="Helical" evidence="1">
    <location>
        <begin position="68"/>
        <end position="89"/>
    </location>
</feature>
<sequence>MALVFFTIFLWTATVAMGVLAWRKDDGTFVAGFRDAARESLFIAPRVCVGIFGSGFIAELLPKETVSSLLGSGSGSLGILIASIAGAFVPGGPVVAFAIGAAALKAGAGSPQIMGFVVSWLLFSFNRTLIWELPVMRARFTGARILLSAPIPLIVGHLTMLSAG</sequence>
<feature type="transmembrane region" description="Helical" evidence="1">
    <location>
        <begin position="95"/>
        <end position="123"/>
    </location>
</feature>
<keyword evidence="1" id="KW-0812">Transmembrane</keyword>
<dbReference type="EMBL" id="JABFCZ010000005">
    <property type="protein sequence ID" value="MBD1545655.1"/>
    <property type="molecule type" value="Genomic_DNA"/>
</dbReference>
<gene>
    <name evidence="2" type="ORF">HK439_05235</name>
</gene>